<comment type="similarity">
    <text evidence="3 11">Belongs to the protoporphyrinogen/coproporphyrinogen oxidase family. Protoporphyrinogen oxidase subfamily.</text>
</comment>
<gene>
    <name evidence="12" type="ORF">OFUS_LOCUS8255</name>
</gene>
<keyword evidence="8 11" id="KW-0350">Heme biosynthesis</keyword>
<comment type="pathway">
    <text evidence="2 11">Porphyrin-containing compound metabolism; protoporphyrin-IX biosynthesis; protoporphyrin-IX from protoporphyrinogen-IX: step 1/1.</text>
</comment>
<evidence type="ECO:0000256" key="6">
    <source>
        <dbReference type="ARBA" id="ARBA00022827"/>
    </source>
</evidence>
<comment type="subcellular location">
    <subcellularLocation>
        <location evidence="11">Mitochondrion inner membrane</location>
    </subcellularLocation>
</comment>
<dbReference type="Gene3D" id="3.50.50.60">
    <property type="entry name" value="FAD/NAD(P)-binding domain"/>
    <property type="match status" value="1"/>
</dbReference>
<organism evidence="12 13">
    <name type="scientific">Owenia fusiformis</name>
    <name type="common">Polychaete worm</name>
    <dbReference type="NCBI Taxonomy" id="6347"/>
    <lineage>
        <taxon>Eukaryota</taxon>
        <taxon>Metazoa</taxon>
        <taxon>Spiralia</taxon>
        <taxon>Lophotrochozoa</taxon>
        <taxon>Annelida</taxon>
        <taxon>Polychaeta</taxon>
        <taxon>Sedentaria</taxon>
        <taxon>Canalipalpata</taxon>
        <taxon>Sabellida</taxon>
        <taxon>Oweniida</taxon>
        <taxon>Oweniidae</taxon>
        <taxon>Owenia</taxon>
    </lineage>
</organism>
<evidence type="ECO:0000256" key="7">
    <source>
        <dbReference type="ARBA" id="ARBA00023002"/>
    </source>
</evidence>
<keyword evidence="7 11" id="KW-0560">Oxidoreductase</keyword>
<dbReference type="GO" id="GO:0006782">
    <property type="term" value="P:protoporphyrinogen IX biosynthetic process"/>
    <property type="evidence" value="ECO:0007669"/>
    <property type="project" value="UniProtKB-UniRule"/>
</dbReference>
<evidence type="ECO:0000313" key="12">
    <source>
        <dbReference type="EMBL" id="CAH1781708.1"/>
    </source>
</evidence>
<evidence type="ECO:0000256" key="11">
    <source>
        <dbReference type="RuleBase" id="RU367069"/>
    </source>
</evidence>
<evidence type="ECO:0000256" key="4">
    <source>
        <dbReference type="ARBA" id="ARBA00012867"/>
    </source>
</evidence>
<comment type="cofactor">
    <cofactor evidence="11">
        <name>FAD</name>
        <dbReference type="ChEBI" id="CHEBI:57692"/>
    </cofactor>
    <text evidence="11">Binds 1 FAD per subunit.</text>
</comment>
<evidence type="ECO:0000256" key="9">
    <source>
        <dbReference type="ARBA" id="ARBA00023244"/>
    </source>
</evidence>
<dbReference type="InterPro" id="IPR004572">
    <property type="entry name" value="Protoporphyrinogen_oxidase"/>
</dbReference>
<keyword evidence="13" id="KW-1185">Reference proteome</keyword>
<dbReference type="InterPro" id="IPR050464">
    <property type="entry name" value="Zeta_carotene_desat/Oxidored"/>
</dbReference>
<dbReference type="AlphaFoldDB" id="A0A8J1V150"/>
<dbReference type="EC" id="1.3.3.4" evidence="4 11"/>
<sequence>MSVAAILGGGIAGLSTAYYLTRTAQQAFKRIILIEGSNHLGGWIKSVRQDNGAVFEHGPRSLRGSGQAGINALELAEDLGLESKIIAVPRSRPAAQNRFIYVNNKIHILPNSFKSLVRKTEPFDKAFIRYLINDLITKGKRNGEDETIYDFVARRLGSDMANYAIDPLCRGVYAGDAKQLSIKSTFHDLWKFEQENGGIIKGALIGEKQKVQSISPLVERSKKERWAIWSLDNGIQGIPDRMVDVLNAEPNVEIMTETKCTDLDLSGPRVKVTCDNSEILEVDHVFSTLPAMNLSPAVSTNHQLLSSELSKIPYVDVAVVNVELKGQVMPFLGFGHLIPSTENSKVLGIVYDSCNFPEHDRKDQPSTRLTCMMGGAWFRQLFGDPETANLDTFTDLALEAVREQMGITADPSEVCTTLQRNCIPQYVIGHSQVMDNINGYLESHKLPLSLLGASYKGVSVNDCIYHAKLEVERVTGETLP</sequence>
<dbReference type="EMBL" id="CAIIXF020000004">
    <property type="protein sequence ID" value="CAH1781708.1"/>
    <property type="molecule type" value="Genomic_DNA"/>
</dbReference>
<dbReference type="UniPathway" id="UPA00251">
    <property type="reaction ID" value="UER00324"/>
</dbReference>
<dbReference type="PANTHER" id="PTHR42923">
    <property type="entry name" value="PROTOPORPHYRINOGEN OXIDASE"/>
    <property type="match status" value="1"/>
</dbReference>
<comment type="function">
    <text evidence="1 11">Catalyzes the 6-electron oxidation of protoporphyrinogen-IX to form protoporphyrin-IX.</text>
</comment>
<dbReference type="NCBIfam" id="TIGR00562">
    <property type="entry name" value="proto_IX_ox"/>
    <property type="match status" value="1"/>
</dbReference>
<keyword evidence="5 11" id="KW-0285">Flavoprotein</keyword>
<evidence type="ECO:0000256" key="5">
    <source>
        <dbReference type="ARBA" id="ARBA00022630"/>
    </source>
</evidence>
<dbReference type="OrthoDB" id="419752at2759"/>
<reference evidence="12" key="1">
    <citation type="submission" date="2022-03" db="EMBL/GenBank/DDBJ databases">
        <authorList>
            <person name="Martin C."/>
        </authorList>
    </citation>
    <scope>NUCLEOTIDE SEQUENCE</scope>
</reference>
<comment type="catalytic activity">
    <reaction evidence="10 11">
        <text>protoporphyrinogen IX + 3 O2 = protoporphyrin IX + 3 H2O2</text>
        <dbReference type="Rhea" id="RHEA:25576"/>
        <dbReference type="ChEBI" id="CHEBI:15379"/>
        <dbReference type="ChEBI" id="CHEBI:16240"/>
        <dbReference type="ChEBI" id="CHEBI:57306"/>
        <dbReference type="ChEBI" id="CHEBI:57307"/>
        <dbReference type="EC" id="1.3.3.4"/>
    </reaction>
</comment>
<comment type="caution">
    <text evidence="12">The sequence shown here is derived from an EMBL/GenBank/DDBJ whole genome shotgun (WGS) entry which is preliminary data.</text>
</comment>
<evidence type="ECO:0000313" key="13">
    <source>
        <dbReference type="Proteomes" id="UP000749559"/>
    </source>
</evidence>
<evidence type="ECO:0000256" key="3">
    <source>
        <dbReference type="ARBA" id="ARBA00010551"/>
    </source>
</evidence>
<dbReference type="Proteomes" id="UP000749559">
    <property type="component" value="Unassembled WGS sequence"/>
</dbReference>
<dbReference type="InterPro" id="IPR036188">
    <property type="entry name" value="FAD/NAD-bd_sf"/>
</dbReference>
<keyword evidence="6 11" id="KW-0274">FAD</keyword>
<evidence type="ECO:0000256" key="10">
    <source>
        <dbReference type="ARBA" id="ARBA00047554"/>
    </source>
</evidence>
<dbReference type="GO" id="GO:0005743">
    <property type="term" value="C:mitochondrial inner membrane"/>
    <property type="evidence" value="ECO:0007669"/>
    <property type="project" value="UniProtKB-SubCell"/>
</dbReference>
<evidence type="ECO:0000256" key="8">
    <source>
        <dbReference type="ARBA" id="ARBA00023133"/>
    </source>
</evidence>
<name>A0A8J1V150_OWEFU</name>
<dbReference type="InterPro" id="IPR002937">
    <property type="entry name" value="Amino_oxidase"/>
</dbReference>
<protein>
    <recommendedName>
        <fullName evidence="4 11">Protoporphyrinogen oxidase</fullName>
        <ecNumber evidence="4 11">1.3.3.4</ecNumber>
    </recommendedName>
</protein>
<dbReference type="FunFam" id="3.50.50.60:FF:000193">
    <property type="entry name" value="Protoporphyrinogen oxidase"/>
    <property type="match status" value="1"/>
</dbReference>
<keyword evidence="9 11" id="KW-0627">Porphyrin biosynthesis</keyword>
<dbReference type="Pfam" id="PF01593">
    <property type="entry name" value="Amino_oxidase"/>
    <property type="match status" value="1"/>
</dbReference>
<evidence type="ECO:0000256" key="1">
    <source>
        <dbReference type="ARBA" id="ARBA00002600"/>
    </source>
</evidence>
<dbReference type="GO" id="GO:0004729">
    <property type="term" value="F:oxygen-dependent protoporphyrinogen oxidase activity"/>
    <property type="evidence" value="ECO:0007669"/>
    <property type="project" value="UniProtKB-UniRule"/>
</dbReference>
<proteinExistence type="inferred from homology"/>
<dbReference type="SUPFAM" id="SSF51905">
    <property type="entry name" value="FAD/NAD(P)-binding domain"/>
    <property type="match status" value="1"/>
</dbReference>
<accession>A0A8J1V150</accession>
<evidence type="ECO:0000256" key="2">
    <source>
        <dbReference type="ARBA" id="ARBA00005073"/>
    </source>
</evidence>
<dbReference type="SUPFAM" id="SSF54373">
    <property type="entry name" value="FAD-linked reductases, C-terminal domain"/>
    <property type="match status" value="1"/>
</dbReference>
<dbReference type="PANTHER" id="PTHR42923:SF3">
    <property type="entry name" value="PROTOPORPHYRINOGEN OXIDASE"/>
    <property type="match status" value="1"/>
</dbReference>